<dbReference type="GO" id="GO:0016987">
    <property type="term" value="F:sigma factor activity"/>
    <property type="evidence" value="ECO:0007669"/>
    <property type="project" value="UniProtKB-KW"/>
</dbReference>
<dbReference type="NCBIfam" id="TIGR02937">
    <property type="entry name" value="sigma70-ECF"/>
    <property type="match status" value="1"/>
</dbReference>
<dbReference type="PANTHER" id="PTHR43133:SF62">
    <property type="entry name" value="RNA POLYMERASE SIGMA FACTOR SIGZ"/>
    <property type="match status" value="1"/>
</dbReference>
<sequence length="260" mass="29431">MEDMMTDLDKDDLIRARAHQIWENEGCPEGQEADHWARATAEIEAGAGQPDAAQSAADAVWNYAARPSEIKTVRFMTDHDDNVRMLVAIAAGSRADFADFYRTNCDMVFAILLRMLRDRTDAEDLLQEVFVRVWTRAGRYDPRLSNPRTWLVAITRNAAIDRLRSRQVRPVTQPVDPGLPGPGPGPEAQAIAADQRTRLDGCLDELDADKAQAVRRAYLDGWSYEELARDADVPLNTMKTWLRRSLQRLRACMDQFTDPE</sequence>
<evidence type="ECO:0000256" key="3">
    <source>
        <dbReference type="ARBA" id="ARBA00023082"/>
    </source>
</evidence>
<keyword evidence="5" id="KW-0804">Transcription</keyword>
<comment type="caution">
    <text evidence="8">The sequence shown here is derived from an EMBL/GenBank/DDBJ whole genome shotgun (WGS) entry which is preliminary data.</text>
</comment>
<dbReference type="InterPro" id="IPR013324">
    <property type="entry name" value="RNA_pol_sigma_r3/r4-like"/>
</dbReference>
<evidence type="ECO:0008006" key="10">
    <source>
        <dbReference type="Google" id="ProtNLM"/>
    </source>
</evidence>
<protein>
    <recommendedName>
        <fullName evidence="10">RNA polymerase sigma factor</fullName>
    </recommendedName>
</protein>
<evidence type="ECO:0000313" key="8">
    <source>
        <dbReference type="EMBL" id="GLC62167.1"/>
    </source>
</evidence>
<dbReference type="SUPFAM" id="SSF88659">
    <property type="entry name" value="Sigma3 and sigma4 domains of RNA polymerase sigma factors"/>
    <property type="match status" value="1"/>
</dbReference>
<evidence type="ECO:0000256" key="2">
    <source>
        <dbReference type="ARBA" id="ARBA00023015"/>
    </source>
</evidence>
<dbReference type="InterPro" id="IPR000838">
    <property type="entry name" value="RNA_pol_sigma70_ECF_CS"/>
</dbReference>
<dbReference type="EMBL" id="BRXU01000058">
    <property type="protein sequence ID" value="GLC62167.1"/>
    <property type="molecule type" value="Genomic_DNA"/>
</dbReference>
<keyword evidence="3" id="KW-0731">Sigma factor</keyword>
<dbReference type="InterPro" id="IPR021327">
    <property type="entry name" value="DUF2934"/>
</dbReference>
<dbReference type="GO" id="GO:0003677">
    <property type="term" value="F:DNA binding"/>
    <property type="evidence" value="ECO:0007669"/>
    <property type="project" value="UniProtKB-KW"/>
</dbReference>
<gene>
    <name evidence="8" type="primary">PLESTB003174</name>
    <name evidence="8" type="ORF">PLESTB_001847700</name>
</gene>
<dbReference type="InterPro" id="IPR013325">
    <property type="entry name" value="RNA_pol_sigma_r2"/>
</dbReference>
<dbReference type="Gene3D" id="1.10.10.10">
    <property type="entry name" value="Winged helix-like DNA-binding domain superfamily/Winged helix DNA-binding domain"/>
    <property type="match status" value="1"/>
</dbReference>
<dbReference type="Gene3D" id="1.10.1740.10">
    <property type="match status" value="1"/>
</dbReference>
<dbReference type="Pfam" id="PF08281">
    <property type="entry name" value="Sigma70_r4_2"/>
    <property type="match status" value="1"/>
</dbReference>
<dbReference type="Pfam" id="PF04542">
    <property type="entry name" value="Sigma70_r2"/>
    <property type="match status" value="1"/>
</dbReference>
<dbReference type="InterPro" id="IPR039425">
    <property type="entry name" value="RNA_pol_sigma-70-like"/>
</dbReference>
<name>A0A9W6C264_9CHLO</name>
<dbReference type="GO" id="GO:0006352">
    <property type="term" value="P:DNA-templated transcription initiation"/>
    <property type="evidence" value="ECO:0007669"/>
    <property type="project" value="InterPro"/>
</dbReference>
<dbReference type="Pfam" id="PF11154">
    <property type="entry name" value="DUF2934"/>
    <property type="match status" value="1"/>
</dbReference>
<evidence type="ECO:0000256" key="4">
    <source>
        <dbReference type="ARBA" id="ARBA00023125"/>
    </source>
</evidence>
<evidence type="ECO:0000256" key="1">
    <source>
        <dbReference type="ARBA" id="ARBA00010641"/>
    </source>
</evidence>
<dbReference type="InterPro" id="IPR013249">
    <property type="entry name" value="RNA_pol_sigma70_r4_t2"/>
</dbReference>
<dbReference type="PANTHER" id="PTHR43133">
    <property type="entry name" value="RNA POLYMERASE ECF-TYPE SIGMA FACTO"/>
    <property type="match status" value="1"/>
</dbReference>
<reference evidence="8 9" key="1">
    <citation type="journal article" date="2023" name="Commun. Biol.">
        <title>Reorganization of the ancestral sex-determining regions during the evolution of trioecy in Pleodorina starrii.</title>
        <authorList>
            <person name="Takahashi K."/>
            <person name="Suzuki S."/>
            <person name="Kawai-Toyooka H."/>
            <person name="Yamamoto K."/>
            <person name="Hamaji T."/>
            <person name="Ootsuki R."/>
            <person name="Yamaguchi H."/>
            <person name="Kawachi M."/>
            <person name="Higashiyama T."/>
            <person name="Nozaki H."/>
        </authorList>
    </citation>
    <scope>NUCLEOTIDE SEQUENCE [LARGE SCALE GENOMIC DNA]</scope>
    <source>
        <strain evidence="8 9">NIES-4479</strain>
    </source>
</reference>
<dbReference type="SUPFAM" id="SSF88946">
    <property type="entry name" value="Sigma2 domain of RNA polymerase sigma factors"/>
    <property type="match status" value="1"/>
</dbReference>
<evidence type="ECO:0000256" key="5">
    <source>
        <dbReference type="ARBA" id="ARBA00023163"/>
    </source>
</evidence>
<comment type="similarity">
    <text evidence="1">Belongs to the sigma-70 factor family. ECF subfamily.</text>
</comment>
<dbReference type="Proteomes" id="UP001165080">
    <property type="component" value="Unassembled WGS sequence"/>
</dbReference>
<dbReference type="InterPro" id="IPR014284">
    <property type="entry name" value="RNA_pol_sigma-70_dom"/>
</dbReference>
<feature type="domain" description="RNA polymerase sigma-70 region 2" evidence="6">
    <location>
        <begin position="101"/>
        <end position="167"/>
    </location>
</feature>
<dbReference type="InterPro" id="IPR007627">
    <property type="entry name" value="RNA_pol_sigma70_r2"/>
</dbReference>
<organism evidence="8 9">
    <name type="scientific">Pleodorina starrii</name>
    <dbReference type="NCBI Taxonomy" id="330485"/>
    <lineage>
        <taxon>Eukaryota</taxon>
        <taxon>Viridiplantae</taxon>
        <taxon>Chlorophyta</taxon>
        <taxon>core chlorophytes</taxon>
        <taxon>Chlorophyceae</taxon>
        <taxon>CS clade</taxon>
        <taxon>Chlamydomonadales</taxon>
        <taxon>Volvocaceae</taxon>
        <taxon>Pleodorina</taxon>
    </lineage>
</organism>
<keyword evidence="2" id="KW-0805">Transcription regulation</keyword>
<dbReference type="AlphaFoldDB" id="A0A9W6C264"/>
<dbReference type="PROSITE" id="PS01063">
    <property type="entry name" value="SIGMA70_ECF"/>
    <property type="match status" value="1"/>
</dbReference>
<evidence type="ECO:0000313" key="9">
    <source>
        <dbReference type="Proteomes" id="UP001165080"/>
    </source>
</evidence>
<proteinExistence type="inferred from homology"/>
<keyword evidence="9" id="KW-1185">Reference proteome</keyword>
<evidence type="ECO:0000259" key="7">
    <source>
        <dbReference type="Pfam" id="PF08281"/>
    </source>
</evidence>
<keyword evidence="4" id="KW-0238">DNA-binding</keyword>
<dbReference type="InterPro" id="IPR036388">
    <property type="entry name" value="WH-like_DNA-bd_sf"/>
</dbReference>
<accession>A0A9W6C264</accession>
<evidence type="ECO:0000259" key="6">
    <source>
        <dbReference type="Pfam" id="PF04542"/>
    </source>
</evidence>
<feature type="domain" description="RNA polymerase sigma factor 70 region 4 type 2" evidence="7">
    <location>
        <begin position="198"/>
        <end position="249"/>
    </location>
</feature>
<dbReference type="CDD" id="cd06171">
    <property type="entry name" value="Sigma70_r4"/>
    <property type="match status" value="1"/>
</dbReference>